<gene>
    <name evidence="1" type="ORF">HannXRQ_Chr01g0002801</name>
</gene>
<dbReference type="EMBL" id="CM007890">
    <property type="protein sequence ID" value="OTG36000.1"/>
    <property type="molecule type" value="Genomic_DNA"/>
</dbReference>
<evidence type="ECO:0000313" key="1">
    <source>
        <dbReference type="EMBL" id="OTG36000.1"/>
    </source>
</evidence>
<keyword evidence="2" id="KW-1185">Reference proteome</keyword>
<dbReference type="Proteomes" id="UP000215914">
    <property type="component" value="Chromosome 1"/>
</dbReference>
<name>A0A251VKA1_HELAN</name>
<proteinExistence type="predicted"/>
<protein>
    <submittedName>
        <fullName evidence="1">Uncharacterized protein</fullName>
    </submittedName>
</protein>
<dbReference type="InParanoid" id="A0A251VKA1"/>
<dbReference type="AlphaFoldDB" id="A0A251VKA1"/>
<evidence type="ECO:0000313" key="2">
    <source>
        <dbReference type="Proteomes" id="UP000215914"/>
    </source>
</evidence>
<organism evidence="1 2">
    <name type="scientific">Helianthus annuus</name>
    <name type="common">Common sunflower</name>
    <dbReference type="NCBI Taxonomy" id="4232"/>
    <lineage>
        <taxon>Eukaryota</taxon>
        <taxon>Viridiplantae</taxon>
        <taxon>Streptophyta</taxon>
        <taxon>Embryophyta</taxon>
        <taxon>Tracheophyta</taxon>
        <taxon>Spermatophyta</taxon>
        <taxon>Magnoliopsida</taxon>
        <taxon>eudicotyledons</taxon>
        <taxon>Gunneridae</taxon>
        <taxon>Pentapetalae</taxon>
        <taxon>asterids</taxon>
        <taxon>campanulids</taxon>
        <taxon>Asterales</taxon>
        <taxon>Asteraceae</taxon>
        <taxon>Asteroideae</taxon>
        <taxon>Heliantheae alliance</taxon>
        <taxon>Heliantheae</taxon>
        <taxon>Helianthus</taxon>
    </lineage>
</organism>
<reference evidence="2" key="1">
    <citation type="journal article" date="2017" name="Nature">
        <title>The sunflower genome provides insights into oil metabolism, flowering and Asterid evolution.</title>
        <authorList>
            <person name="Badouin H."/>
            <person name="Gouzy J."/>
            <person name="Grassa C.J."/>
            <person name="Murat F."/>
            <person name="Staton S.E."/>
            <person name="Cottret L."/>
            <person name="Lelandais-Briere C."/>
            <person name="Owens G.L."/>
            <person name="Carrere S."/>
            <person name="Mayjonade B."/>
            <person name="Legrand L."/>
            <person name="Gill N."/>
            <person name="Kane N.C."/>
            <person name="Bowers J.E."/>
            <person name="Hubner S."/>
            <person name="Bellec A."/>
            <person name="Berard A."/>
            <person name="Berges H."/>
            <person name="Blanchet N."/>
            <person name="Boniface M.C."/>
            <person name="Brunel D."/>
            <person name="Catrice O."/>
            <person name="Chaidir N."/>
            <person name="Claudel C."/>
            <person name="Donnadieu C."/>
            <person name="Faraut T."/>
            <person name="Fievet G."/>
            <person name="Helmstetter N."/>
            <person name="King M."/>
            <person name="Knapp S.J."/>
            <person name="Lai Z."/>
            <person name="Le Paslier M.C."/>
            <person name="Lippi Y."/>
            <person name="Lorenzon L."/>
            <person name="Mandel J.R."/>
            <person name="Marage G."/>
            <person name="Marchand G."/>
            <person name="Marquand E."/>
            <person name="Bret-Mestries E."/>
            <person name="Morien E."/>
            <person name="Nambeesan S."/>
            <person name="Nguyen T."/>
            <person name="Pegot-Espagnet P."/>
            <person name="Pouilly N."/>
            <person name="Raftis F."/>
            <person name="Sallet E."/>
            <person name="Schiex T."/>
            <person name="Thomas J."/>
            <person name="Vandecasteele C."/>
            <person name="Vares D."/>
            <person name="Vear F."/>
            <person name="Vautrin S."/>
            <person name="Crespi M."/>
            <person name="Mangin B."/>
            <person name="Burke J.M."/>
            <person name="Salse J."/>
            <person name="Munos S."/>
            <person name="Vincourt P."/>
            <person name="Rieseberg L.H."/>
            <person name="Langlade N.B."/>
        </authorList>
    </citation>
    <scope>NUCLEOTIDE SEQUENCE [LARGE SCALE GENOMIC DNA]</scope>
    <source>
        <strain evidence="2">cv. SF193</strain>
    </source>
</reference>
<sequence>MYIVNLWIPNNFGVQVVISKTLSLSHSIFKTYHREPSILITTFTKPCGVDQKGRKRLRASGSSNPGCRGVR</sequence>
<accession>A0A251VKA1</accession>